<organism evidence="1 2">
    <name type="scientific">Phocaeicola plebeius</name>
    <dbReference type="NCBI Taxonomy" id="310297"/>
    <lineage>
        <taxon>Bacteria</taxon>
        <taxon>Pseudomonadati</taxon>
        <taxon>Bacteroidota</taxon>
        <taxon>Bacteroidia</taxon>
        <taxon>Bacteroidales</taxon>
        <taxon>Bacteroidaceae</taxon>
        <taxon>Phocaeicola</taxon>
    </lineage>
</organism>
<protein>
    <submittedName>
        <fullName evidence="1">Uncharacterized protein</fullName>
    </submittedName>
</protein>
<gene>
    <name evidence="1" type="ORF">DXB87_17410</name>
</gene>
<evidence type="ECO:0000313" key="2">
    <source>
        <dbReference type="Proteomes" id="UP000260814"/>
    </source>
</evidence>
<accession>A0A3E4Z3F3</accession>
<reference evidence="1 2" key="1">
    <citation type="submission" date="2018-08" db="EMBL/GenBank/DDBJ databases">
        <title>A genome reference for cultivated species of the human gut microbiota.</title>
        <authorList>
            <person name="Zou Y."/>
            <person name="Xue W."/>
            <person name="Luo G."/>
        </authorList>
    </citation>
    <scope>NUCLEOTIDE SEQUENCE [LARGE SCALE GENOMIC DNA]</scope>
    <source>
        <strain evidence="1 2">OM06-2</strain>
    </source>
</reference>
<comment type="caution">
    <text evidence="1">The sequence shown here is derived from an EMBL/GenBank/DDBJ whole genome shotgun (WGS) entry which is preliminary data.</text>
</comment>
<dbReference type="Proteomes" id="UP000260814">
    <property type="component" value="Unassembled WGS sequence"/>
</dbReference>
<dbReference type="AlphaFoldDB" id="A0A3E4Z3F3"/>
<proteinExistence type="predicted"/>
<sequence>MNKWITINNKNRFSQLRRVGDLQSYGIPLVSLFYDIKEKLLYLALSVYKRENTSSILFIVVNKMDIISYMNEEIGLRDFILQYKYDICFLMNKKVSNGQIIWYKSDSIPSEIIPDEEEFFEEEFCYDKSRIKKFLSDTSFEIKNISN</sequence>
<name>A0A3E4Z3F3_9BACT</name>
<dbReference type="EMBL" id="QSTW01000051">
    <property type="protein sequence ID" value="RGM84050.1"/>
    <property type="molecule type" value="Genomic_DNA"/>
</dbReference>
<evidence type="ECO:0000313" key="1">
    <source>
        <dbReference type="EMBL" id="RGM84050.1"/>
    </source>
</evidence>